<gene>
    <name evidence="1" type="ORF">QJS10_CPB12g00739</name>
</gene>
<evidence type="ECO:0000313" key="1">
    <source>
        <dbReference type="EMBL" id="KAK1301898.1"/>
    </source>
</evidence>
<name>A0AAV9DNQ4_ACOCL</name>
<dbReference type="EMBL" id="JAUJYO010000012">
    <property type="protein sequence ID" value="KAK1301898.1"/>
    <property type="molecule type" value="Genomic_DNA"/>
</dbReference>
<reference evidence="1" key="2">
    <citation type="submission" date="2023-06" db="EMBL/GenBank/DDBJ databases">
        <authorList>
            <person name="Ma L."/>
            <person name="Liu K.-W."/>
            <person name="Li Z."/>
            <person name="Hsiao Y.-Y."/>
            <person name="Qi Y."/>
            <person name="Fu T."/>
            <person name="Tang G."/>
            <person name="Zhang D."/>
            <person name="Sun W.-H."/>
            <person name="Liu D.-K."/>
            <person name="Li Y."/>
            <person name="Chen G.-Z."/>
            <person name="Liu X.-D."/>
            <person name="Liao X.-Y."/>
            <person name="Jiang Y.-T."/>
            <person name="Yu X."/>
            <person name="Hao Y."/>
            <person name="Huang J."/>
            <person name="Zhao X.-W."/>
            <person name="Ke S."/>
            <person name="Chen Y.-Y."/>
            <person name="Wu W.-L."/>
            <person name="Hsu J.-L."/>
            <person name="Lin Y.-F."/>
            <person name="Huang M.-D."/>
            <person name="Li C.-Y."/>
            <person name="Huang L."/>
            <person name="Wang Z.-W."/>
            <person name="Zhao X."/>
            <person name="Zhong W.-Y."/>
            <person name="Peng D.-H."/>
            <person name="Ahmad S."/>
            <person name="Lan S."/>
            <person name="Zhang J.-S."/>
            <person name="Tsai W.-C."/>
            <person name="Van De Peer Y."/>
            <person name="Liu Z.-J."/>
        </authorList>
    </citation>
    <scope>NUCLEOTIDE SEQUENCE</scope>
    <source>
        <strain evidence="1">CP</strain>
        <tissue evidence="1">Leaves</tissue>
    </source>
</reference>
<organism evidence="1 2">
    <name type="scientific">Acorus calamus</name>
    <name type="common">Sweet flag</name>
    <dbReference type="NCBI Taxonomy" id="4465"/>
    <lineage>
        <taxon>Eukaryota</taxon>
        <taxon>Viridiplantae</taxon>
        <taxon>Streptophyta</taxon>
        <taxon>Embryophyta</taxon>
        <taxon>Tracheophyta</taxon>
        <taxon>Spermatophyta</taxon>
        <taxon>Magnoliopsida</taxon>
        <taxon>Liliopsida</taxon>
        <taxon>Acoraceae</taxon>
        <taxon>Acorus</taxon>
    </lineage>
</organism>
<protein>
    <submittedName>
        <fullName evidence="1">Uncharacterized protein</fullName>
    </submittedName>
</protein>
<dbReference type="AlphaFoldDB" id="A0AAV9DNQ4"/>
<sequence>MELLLYTLKEFGLIFMSFIQNMLSIQTPEQVGPEYVVNSGAYHFSDKNESTIGDDLIESNDAKRKLKGGFKKFMSEPIESIPIMCCKRDMEDIALGGCEQKLEACLARPTIRSKSGEEYDKSPIPRVPIPNLRILFGFPPITRK</sequence>
<proteinExistence type="predicted"/>
<dbReference type="Proteomes" id="UP001180020">
    <property type="component" value="Unassembled WGS sequence"/>
</dbReference>
<reference evidence="1" key="1">
    <citation type="journal article" date="2023" name="Nat. Commun.">
        <title>Diploid and tetraploid genomes of Acorus and the evolution of monocots.</title>
        <authorList>
            <person name="Ma L."/>
            <person name="Liu K.W."/>
            <person name="Li Z."/>
            <person name="Hsiao Y.Y."/>
            <person name="Qi Y."/>
            <person name="Fu T."/>
            <person name="Tang G.D."/>
            <person name="Zhang D."/>
            <person name="Sun W.H."/>
            <person name="Liu D.K."/>
            <person name="Li Y."/>
            <person name="Chen G.Z."/>
            <person name="Liu X.D."/>
            <person name="Liao X.Y."/>
            <person name="Jiang Y.T."/>
            <person name="Yu X."/>
            <person name="Hao Y."/>
            <person name="Huang J."/>
            <person name="Zhao X.W."/>
            <person name="Ke S."/>
            <person name="Chen Y.Y."/>
            <person name="Wu W.L."/>
            <person name="Hsu J.L."/>
            <person name="Lin Y.F."/>
            <person name="Huang M.D."/>
            <person name="Li C.Y."/>
            <person name="Huang L."/>
            <person name="Wang Z.W."/>
            <person name="Zhao X."/>
            <person name="Zhong W.Y."/>
            <person name="Peng D.H."/>
            <person name="Ahmad S."/>
            <person name="Lan S."/>
            <person name="Zhang J.S."/>
            <person name="Tsai W.C."/>
            <person name="Van de Peer Y."/>
            <person name="Liu Z.J."/>
        </authorList>
    </citation>
    <scope>NUCLEOTIDE SEQUENCE</scope>
    <source>
        <strain evidence="1">CP</strain>
    </source>
</reference>
<evidence type="ECO:0000313" key="2">
    <source>
        <dbReference type="Proteomes" id="UP001180020"/>
    </source>
</evidence>
<accession>A0AAV9DNQ4</accession>
<comment type="caution">
    <text evidence="1">The sequence shown here is derived from an EMBL/GenBank/DDBJ whole genome shotgun (WGS) entry which is preliminary data.</text>
</comment>
<keyword evidence="2" id="KW-1185">Reference proteome</keyword>